<evidence type="ECO:0000259" key="3">
    <source>
        <dbReference type="PROSITE" id="PS51186"/>
    </source>
</evidence>
<dbReference type="AlphaFoldDB" id="A0A3D9B4X5"/>
<dbReference type="InterPro" id="IPR050832">
    <property type="entry name" value="Bact_Acetyltransf"/>
</dbReference>
<sequence>MIIKRTDSTDRDFHHLVQHLDITLAEHNGEDNTFFEQFNKIDTLQHCVVAYIDHIPAACGAFKPFSENTVEIKRMYTDAEFRRNGLASAIVKELEKWAKESGFEIAVLETSIALHNAISVYEKNGFRKIPNYGQYTGIETSVCYQKILRS</sequence>
<gene>
    <name evidence="4" type="ORF">DRF67_07410</name>
</gene>
<dbReference type="CDD" id="cd04301">
    <property type="entry name" value="NAT_SF"/>
    <property type="match status" value="1"/>
</dbReference>
<dbReference type="Proteomes" id="UP000256257">
    <property type="component" value="Unassembled WGS sequence"/>
</dbReference>
<organism evidence="4 5">
    <name type="scientific">Chryseobacterium pennipullorum</name>
    <dbReference type="NCBI Taxonomy" id="2258963"/>
    <lineage>
        <taxon>Bacteria</taxon>
        <taxon>Pseudomonadati</taxon>
        <taxon>Bacteroidota</taxon>
        <taxon>Flavobacteriia</taxon>
        <taxon>Flavobacteriales</taxon>
        <taxon>Weeksellaceae</taxon>
        <taxon>Chryseobacterium group</taxon>
        <taxon>Chryseobacterium</taxon>
    </lineage>
</organism>
<dbReference type="InterPro" id="IPR016181">
    <property type="entry name" value="Acyl_CoA_acyltransferase"/>
</dbReference>
<dbReference type="Gene3D" id="3.40.630.30">
    <property type="match status" value="1"/>
</dbReference>
<dbReference type="SUPFAM" id="SSF55729">
    <property type="entry name" value="Acyl-CoA N-acyltransferases (Nat)"/>
    <property type="match status" value="1"/>
</dbReference>
<dbReference type="PANTHER" id="PTHR43877:SF2">
    <property type="entry name" value="AMINOALKYLPHOSPHONATE N-ACETYLTRANSFERASE-RELATED"/>
    <property type="match status" value="1"/>
</dbReference>
<evidence type="ECO:0000256" key="1">
    <source>
        <dbReference type="ARBA" id="ARBA00022679"/>
    </source>
</evidence>
<keyword evidence="1 4" id="KW-0808">Transferase</keyword>
<name>A0A3D9B4X5_9FLAO</name>
<evidence type="ECO:0000313" key="5">
    <source>
        <dbReference type="Proteomes" id="UP000256257"/>
    </source>
</evidence>
<accession>A0A3D9B4X5</accession>
<dbReference type="RefSeq" id="WP_115927653.1">
    <property type="nucleotide sequence ID" value="NZ_QNVV01000004.1"/>
</dbReference>
<dbReference type="PROSITE" id="PS51186">
    <property type="entry name" value="GNAT"/>
    <property type="match status" value="1"/>
</dbReference>
<dbReference type="Pfam" id="PF00583">
    <property type="entry name" value="Acetyltransf_1"/>
    <property type="match status" value="1"/>
</dbReference>
<proteinExistence type="predicted"/>
<reference evidence="4 5" key="1">
    <citation type="submission" date="2018-06" db="EMBL/GenBank/DDBJ databases">
        <title>Novel Chryseobacterium species.</title>
        <authorList>
            <person name="Newman J."/>
            <person name="Hugo C."/>
            <person name="Oosthuizen L."/>
            <person name="Charimba G."/>
        </authorList>
    </citation>
    <scope>NUCLEOTIDE SEQUENCE [LARGE SCALE GENOMIC DNA]</scope>
    <source>
        <strain evidence="4 5">7_F195</strain>
    </source>
</reference>
<comment type="caution">
    <text evidence="4">The sequence shown here is derived from an EMBL/GenBank/DDBJ whole genome shotgun (WGS) entry which is preliminary data.</text>
</comment>
<protein>
    <submittedName>
        <fullName evidence="4">GNAT family N-acetyltransferase</fullName>
    </submittedName>
</protein>
<dbReference type="InterPro" id="IPR000182">
    <property type="entry name" value="GNAT_dom"/>
</dbReference>
<keyword evidence="2" id="KW-0012">Acyltransferase</keyword>
<keyword evidence="5" id="KW-1185">Reference proteome</keyword>
<dbReference type="EMBL" id="QNVV01000004">
    <property type="protein sequence ID" value="REC48633.1"/>
    <property type="molecule type" value="Genomic_DNA"/>
</dbReference>
<evidence type="ECO:0000313" key="4">
    <source>
        <dbReference type="EMBL" id="REC48633.1"/>
    </source>
</evidence>
<evidence type="ECO:0000256" key="2">
    <source>
        <dbReference type="ARBA" id="ARBA00023315"/>
    </source>
</evidence>
<feature type="domain" description="N-acetyltransferase" evidence="3">
    <location>
        <begin position="1"/>
        <end position="149"/>
    </location>
</feature>
<dbReference type="OrthoDB" id="9803233at2"/>
<dbReference type="GO" id="GO:0016747">
    <property type="term" value="F:acyltransferase activity, transferring groups other than amino-acyl groups"/>
    <property type="evidence" value="ECO:0007669"/>
    <property type="project" value="InterPro"/>
</dbReference>
<dbReference type="PANTHER" id="PTHR43877">
    <property type="entry name" value="AMINOALKYLPHOSPHONATE N-ACETYLTRANSFERASE-RELATED-RELATED"/>
    <property type="match status" value="1"/>
</dbReference>